<dbReference type="InterPro" id="IPR007325">
    <property type="entry name" value="KFase/CYL"/>
</dbReference>
<dbReference type="eggNOG" id="ENOG502SHBW">
    <property type="taxonomic scope" value="Eukaryota"/>
</dbReference>
<evidence type="ECO:0000313" key="3">
    <source>
        <dbReference type="Proteomes" id="UP000012174"/>
    </source>
</evidence>
<dbReference type="EMBL" id="KB707128">
    <property type="protein sequence ID" value="EMR63989.1"/>
    <property type="molecule type" value="Genomic_DNA"/>
</dbReference>
<dbReference type="KEGG" id="ela:UCREL1_9057"/>
<comment type="similarity">
    <text evidence="1">Belongs to the Cyclase 1 superfamily.</text>
</comment>
<sequence>MAEYNDLPDFDSLPPVTGMPSGCAWGLFDKDGKKDIYGCLNLLTPEVVKEAYKEAIDGESFSLNYPMDLIKMTSPRQRTEHKVLSWREDIKIGDLLTLDDTVSFNTQASTQWDSLLHFAHQDSQSFYHGTKVTKEQLMQDTHAYDPEKVLPTLDHWHDRGGVVGRGVLLDYRAYAQAKGIEYTPFSRHVITIADLEAMVAHQGTEIKQGDILFLRTGFSEDLAPLDGAQQDEKINQGGWGIIGVEGTKEAAKWFWNKHFAAVAGDNLGFEAFPPLNEEGQPSMTAALGK</sequence>
<accession>M7SCQ4</accession>
<dbReference type="GO" id="GO:0004061">
    <property type="term" value="F:arylformamidase activity"/>
    <property type="evidence" value="ECO:0007669"/>
    <property type="project" value="InterPro"/>
</dbReference>
<dbReference type="Proteomes" id="UP000012174">
    <property type="component" value="Unassembled WGS sequence"/>
</dbReference>
<evidence type="ECO:0000256" key="1">
    <source>
        <dbReference type="ARBA" id="ARBA00007865"/>
    </source>
</evidence>
<organism evidence="2 3">
    <name type="scientific">Eutypa lata (strain UCR-EL1)</name>
    <name type="common">Grapevine dieback disease fungus</name>
    <name type="synonym">Eutypa armeniacae</name>
    <dbReference type="NCBI Taxonomy" id="1287681"/>
    <lineage>
        <taxon>Eukaryota</taxon>
        <taxon>Fungi</taxon>
        <taxon>Dikarya</taxon>
        <taxon>Ascomycota</taxon>
        <taxon>Pezizomycotina</taxon>
        <taxon>Sordariomycetes</taxon>
        <taxon>Xylariomycetidae</taxon>
        <taxon>Xylariales</taxon>
        <taxon>Diatrypaceae</taxon>
        <taxon>Eutypa</taxon>
    </lineage>
</organism>
<dbReference type="SUPFAM" id="SSF102198">
    <property type="entry name" value="Putative cyclase"/>
    <property type="match status" value="1"/>
</dbReference>
<name>M7SCQ4_EUTLA</name>
<evidence type="ECO:0000313" key="2">
    <source>
        <dbReference type="EMBL" id="EMR63989.1"/>
    </source>
</evidence>
<dbReference type="OMA" id="LTHRIIN"/>
<dbReference type="OrthoDB" id="5396at2759"/>
<gene>
    <name evidence="2" type="ORF">UCREL1_9057</name>
</gene>
<dbReference type="InterPro" id="IPR037175">
    <property type="entry name" value="KFase_sf"/>
</dbReference>
<dbReference type="HOGENOM" id="CLU_030671_1_0_1"/>
<dbReference type="AlphaFoldDB" id="M7SCQ4"/>
<protein>
    <recommendedName>
        <fullName evidence="4">Cyclase protein</fullName>
    </recommendedName>
</protein>
<dbReference type="Gene3D" id="3.50.30.50">
    <property type="entry name" value="Putative cyclase"/>
    <property type="match status" value="1"/>
</dbReference>
<dbReference type="PANTHER" id="PTHR34861">
    <property type="match status" value="1"/>
</dbReference>
<evidence type="ECO:0008006" key="4">
    <source>
        <dbReference type="Google" id="ProtNLM"/>
    </source>
</evidence>
<keyword evidence="3" id="KW-1185">Reference proteome</keyword>
<proteinExistence type="inferred from homology"/>
<dbReference type="PANTHER" id="PTHR34861:SF10">
    <property type="entry name" value="CYCLASE"/>
    <property type="match status" value="1"/>
</dbReference>
<dbReference type="Pfam" id="PF04199">
    <property type="entry name" value="Cyclase"/>
    <property type="match status" value="1"/>
</dbReference>
<reference evidence="3" key="1">
    <citation type="journal article" date="2013" name="Genome Announc.">
        <title>Draft genome sequence of the grapevine dieback fungus Eutypa lata UCR-EL1.</title>
        <authorList>
            <person name="Blanco-Ulate B."/>
            <person name="Rolshausen P.E."/>
            <person name="Cantu D."/>
        </authorList>
    </citation>
    <scope>NUCLEOTIDE SEQUENCE [LARGE SCALE GENOMIC DNA]</scope>
    <source>
        <strain evidence="3">UCR-EL1</strain>
    </source>
</reference>
<dbReference type="GO" id="GO:0019441">
    <property type="term" value="P:L-tryptophan catabolic process to kynurenine"/>
    <property type="evidence" value="ECO:0007669"/>
    <property type="project" value="InterPro"/>
</dbReference>